<dbReference type="Proteomes" id="UP000886523">
    <property type="component" value="Unassembled WGS sequence"/>
</dbReference>
<dbReference type="InterPro" id="IPR045341">
    <property type="entry name" value="DUF6532"/>
</dbReference>
<dbReference type="AlphaFoldDB" id="A0A9P6BBV8"/>
<protein>
    <recommendedName>
        <fullName evidence="2">DUF6532 domain-containing protein</fullName>
    </recommendedName>
</protein>
<feature type="domain" description="DUF6532" evidence="2">
    <location>
        <begin position="271"/>
        <end position="357"/>
    </location>
</feature>
<gene>
    <name evidence="3" type="ORF">BS47DRAFT_1357947</name>
</gene>
<feature type="compositionally biased region" description="Low complexity" evidence="1">
    <location>
        <begin position="52"/>
        <end position="61"/>
    </location>
</feature>
<reference evidence="3" key="1">
    <citation type="journal article" date="2020" name="Nat. Commun.">
        <title>Large-scale genome sequencing of mycorrhizal fungi provides insights into the early evolution of symbiotic traits.</title>
        <authorList>
            <person name="Miyauchi S."/>
            <person name="Kiss E."/>
            <person name="Kuo A."/>
            <person name="Drula E."/>
            <person name="Kohler A."/>
            <person name="Sanchez-Garcia M."/>
            <person name="Morin E."/>
            <person name="Andreopoulos B."/>
            <person name="Barry K.W."/>
            <person name="Bonito G."/>
            <person name="Buee M."/>
            <person name="Carver A."/>
            <person name="Chen C."/>
            <person name="Cichocki N."/>
            <person name="Clum A."/>
            <person name="Culley D."/>
            <person name="Crous P.W."/>
            <person name="Fauchery L."/>
            <person name="Girlanda M."/>
            <person name="Hayes R.D."/>
            <person name="Keri Z."/>
            <person name="LaButti K."/>
            <person name="Lipzen A."/>
            <person name="Lombard V."/>
            <person name="Magnuson J."/>
            <person name="Maillard F."/>
            <person name="Murat C."/>
            <person name="Nolan M."/>
            <person name="Ohm R.A."/>
            <person name="Pangilinan J."/>
            <person name="Pereira M.F."/>
            <person name="Perotto S."/>
            <person name="Peter M."/>
            <person name="Pfister S."/>
            <person name="Riley R."/>
            <person name="Sitrit Y."/>
            <person name="Stielow J.B."/>
            <person name="Szollosi G."/>
            <person name="Zifcakova L."/>
            <person name="Stursova M."/>
            <person name="Spatafora J.W."/>
            <person name="Tedersoo L."/>
            <person name="Vaario L.M."/>
            <person name="Yamada A."/>
            <person name="Yan M."/>
            <person name="Wang P."/>
            <person name="Xu J."/>
            <person name="Bruns T."/>
            <person name="Baldrian P."/>
            <person name="Vilgalys R."/>
            <person name="Dunand C."/>
            <person name="Henrissat B."/>
            <person name="Grigoriev I.V."/>
            <person name="Hibbett D."/>
            <person name="Nagy L.G."/>
            <person name="Martin F.M."/>
        </authorList>
    </citation>
    <scope>NUCLEOTIDE SEQUENCE</scope>
    <source>
        <strain evidence="3">UP504</strain>
    </source>
</reference>
<keyword evidence="4" id="KW-1185">Reference proteome</keyword>
<accession>A0A9P6BBV8</accession>
<evidence type="ECO:0000259" key="2">
    <source>
        <dbReference type="Pfam" id="PF20149"/>
    </source>
</evidence>
<organism evidence="3 4">
    <name type="scientific">Hydnum rufescens UP504</name>
    <dbReference type="NCBI Taxonomy" id="1448309"/>
    <lineage>
        <taxon>Eukaryota</taxon>
        <taxon>Fungi</taxon>
        <taxon>Dikarya</taxon>
        <taxon>Basidiomycota</taxon>
        <taxon>Agaricomycotina</taxon>
        <taxon>Agaricomycetes</taxon>
        <taxon>Cantharellales</taxon>
        <taxon>Hydnaceae</taxon>
        <taxon>Hydnum</taxon>
    </lineage>
</organism>
<dbReference type="Pfam" id="PF20149">
    <property type="entry name" value="DUF6532"/>
    <property type="match status" value="1"/>
</dbReference>
<name>A0A9P6BBV8_9AGAM</name>
<feature type="region of interest" description="Disordered" evidence="1">
    <location>
        <begin position="28"/>
        <end position="61"/>
    </location>
</feature>
<dbReference type="OrthoDB" id="3268553at2759"/>
<evidence type="ECO:0000313" key="3">
    <source>
        <dbReference type="EMBL" id="KAF9519946.1"/>
    </source>
</evidence>
<comment type="caution">
    <text evidence="3">The sequence shown here is derived from an EMBL/GenBank/DDBJ whole genome shotgun (WGS) entry which is preliminary data.</text>
</comment>
<sequence>MYFRAAMSKTSVHSRIFALRKKDFGALSSQQHNRDGSEAYKTIQQSNEDQSDVSSGRSISGSVAHNSLQEQEKSYANEDAKIAAQRAMEDKLRKQWHAVAQPTVLKSDSAHGSSEIRNFFDDEVSDTELATLSAPGTPVVNGMPLKRAFAVVDLGEKDQSLVLQSAEKRLQTLGHLEGTPVPAKVVSLLRPGIHTNRLSASPHPTENTMPTILGNLNMFPNEVDAHCQILKSVYSTCHEEGVDPFEVNECFYKSVHTLMYEFFMGHPNTPCQNGLHHPAITSIIRTFFETNDVKVFASDIMPNFIEMPIETVAFALTIIHETLSSWKTGVLKQKGQKLSAMVYSQIYQGHVGWIQQWKDKPTCSEEWKKISKDLGEEAAYLTVQFMVFDTN</sequence>
<proteinExistence type="predicted"/>
<dbReference type="EMBL" id="MU128915">
    <property type="protein sequence ID" value="KAF9519946.1"/>
    <property type="molecule type" value="Genomic_DNA"/>
</dbReference>
<evidence type="ECO:0000256" key="1">
    <source>
        <dbReference type="SAM" id="MobiDB-lite"/>
    </source>
</evidence>
<evidence type="ECO:0000313" key="4">
    <source>
        <dbReference type="Proteomes" id="UP000886523"/>
    </source>
</evidence>